<comment type="caution">
    <text evidence="3">The sequence shown here is derived from an EMBL/GenBank/DDBJ whole genome shotgun (WGS) entry which is preliminary data.</text>
</comment>
<dbReference type="CDD" id="cd10944">
    <property type="entry name" value="CE4_SmPgdA_like"/>
    <property type="match status" value="1"/>
</dbReference>
<dbReference type="GO" id="GO:0016810">
    <property type="term" value="F:hydrolase activity, acting on carbon-nitrogen (but not peptide) bonds"/>
    <property type="evidence" value="ECO:0007669"/>
    <property type="project" value="InterPro"/>
</dbReference>
<dbReference type="Pfam" id="PF01522">
    <property type="entry name" value="Polysacc_deac_1"/>
    <property type="match status" value="1"/>
</dbReference>
<feature type="chain" id="PRO_5039467558" evidence="1">
    <location>
        <begin position="20"/>
        <end position="219"/>
    </location>
</feature>
<dbReference type="PROSITE" id="PS51677">
    <property type="entry name" value="NODB"/>
    <property type="match status" value="1"/>
</dbReference>
<accession>A0A9D2CZ73</accession>
<dbReference type="PANTHER" id="PTHR10587">
    <property type="entry name" value="GLYCOSYL TRANSFERASE-RELATED"/>
    <property type="match status" value="1"/>
</dbReference>
<reference evidence="3" key="2">
    <citation type="submission" date="2021-04" db="EMBL/GenBank/DDBJ databases">
        <authorList>
            <person name="Gilroy R."/>
        </authorList>
    </citation>
    <scope>NUCLEOTIDE SEQUENCE</scope>
    <source>
        <strain evidence="3">CHK187-5294</strain>
    </source>
</reference>
<name>A0A9D2CZ73_9FIRM</name>
<proteinExistence type="predicted"/>
<dbReference type="InterPro" id="IPR050248">
    <property type="entry name" value="Polysacc_deacetylase_ArnD"/>
</dbReference>
<feature type="domain" description="NodB homology" evidence="2">
    <location>
        <begin position="32"/>
        <end position="217"/>
    </location>
</feature>
<dbReference type="Gene3D" id="3.20.20.370">
    <property type="entry name" value="Glycoside hydrolase/deacetylase"/>
    <property type="match status" value="1"/>
</dbReference>
<evidence type="ECO:0000313" key="3">
    <source>
        <dbReference type="EMBL" id="HIZ03548.1"/>
    </source>
</evidence>
<reference evidence="3" key="1">
    <citation type="journal article" date="2021" name="PeerJ">
        <title>Extensive microbial diversity within the chicken gut microbiome revealed by metagenomics and culture.</title>
        <authorList>
            <person name="Gilroy R."/>
            <person name="Ravi A."/>
            <person name="Getino M."/>
            <person name="Pursley I."/>
            <person name="Horton D.L."/>
            <person name="Alikhan N.F."/>
            <person name="Baker D."/>
            <person name="Gharbi K."/>
            <person name="Hall N."/>
            <person name="Watson M."/>
            <person name="Adriaenssens E.M."/>
            <person name="Foster-Nyarko E."/>
            <person name="Jarju S."/>
            <person name="Secka A."/>
            <person name="Antonio M."/>
            <person name="Oren A."/>
            <person name="Chaudhuri R.R."/>
            <person name="La Ragione R."/>
            <person name="Hildebrand F."/>
            <person name="Pallen M.J."/>
        </authorList>
    </citation>
    <scope>NUCLEOTIDE SEQUENCE</scope>
    <source>
        <strain evidence="3">CHK187-5294</strain>
    </source>
</reference>
<dbReference type="EMBL" id="DXCL01000026">
    <property type="protein sequence ID" value="HIZ03548.1"/>
    <property type="molecule type" value="Genomic_DNA"/>
</dbReference>
<organism evidence="3 4">
    <name type="scientific">Candidatus Borkfalkia avistercoris</name>
    <dbReference type="NCBI Taxonomy" id="2838504"/>
    <lineage>
        <taxon>Bacteria</taxon>
        <taxon>Bacillati</taxon>
        <taxon>Bacillota</taxon>
        <taxon>Clostridia</taxon>
        <taxon>Christensenellales</taxon>
        <taxon>Christensenellaceae</taxon>
        <taxon>Candidatus Borkfalkia</taxon>
    </lineage>
</organism>
<dbReference type="SUPFAM" id="SSF88713">
    <property type="entry name" value="Glycoside hydrolase/deacetylase"/>
    <property type="match status" value="1"/>
</dbReference>
<dbReference type="GO" id="GO:0005975">
    <property type="term" value="P:carbohydrate metabolic process"/>
    <property type="evidence" value="ECO:0007669"/>
    <property type="project" value="InterPro"/>
</dbReference>
<gene>
    <name evidence="3" type="ORF">H9727_04610</name>
</gene>
<dbReference type="InterPro" id="IPR011330">
    <property type="entry name" value="Glyco_hydro/deAcase_b/a-brl"/>
</dbReference>
<protein>
    <submittedName>
        <fullName evidence="3">Polysaccharide deacetylase</fullName>
    </submittedName>
</protein>
<evidence type="ECO:0000256" key="1">
    <source>
        <dbReference type="SAM" id="SignalP"/>
    </source>
</evidence>
<sequence length="219" mass="24434">MKKFTAICILLLIPLCAFAAPLKSTATVTENKAIYLTFDDGPTDSVTPKVLDVLEKESVHATFFVIGKQISGREEILRRIAAQGHSVGVHSYSHCYKEIYADADALLKDIAECRSAIRKVLRRYDKMIYRFPGGSFMRPDLRDAVTGAGYNYYDWNASVGDAEGNFTAERLYKNAVETGKGKSPVILLMHDGVGYKETVKALPLIIGYYRQNGYIFKTL</sequence>
<dbReference type="PANTHER" id="PTHR10587:SF125">
    <property type="entry name" value="POLYSACCHARIDE DEACETYLASE YHEN-RELATED"/>
    <property type="match status" value="1"/>
</dbReference>
<evidence type="ECO:0000259" key="2">
    <source>
        <dbReference type="PROSITE" id="PS51677"/>
    </source>
</evidence>
<dbReference type="AlphaFoldDB" id="A0A9D2CZ73"/>
<evidence type="ECO:0000313" key="4">
    <source>
        <dbReference type="Proteomes" id="UP000824132"/>
    </source>
</evidence>
<keyword evidence="1" id="KW-0732">Signal</keyword>
<feature type="signal peptide" evidence="1">
    <location>
        <begin position="1"/>
        <end position="19"/>
    </location>
</feature>
<dbReference type="Proteomes" id="UP000824132">
    <property type="component" value="Unassembled WGS sequence"/>
</dbReference>
<dbReference type="InterPro" id="IPR002509">
    <property type="entry name" value="NODB_dom"/>
</dbReference>